<keyword evidence="2" id="KW-1185">Reference proteome</keyword>
<dbReference type="Proteomes" id="UP000693946">
    <property type="component" value="Linkage Group LG14"/>
</dbReference>
<protein>
    <submittedName>
        <fullName evidence="1">Uncharacterized protein</fullName>
    </submittedName>
</protein>
<sequence>MVANHPAFITKVYQEAARSKVRGFWMAGTAVCNEEPKKLPRCDPKSHYFHRELPITHLGLIPPSSVCVCNMGQNAERSRLSGQEDTATTSELCKAKMSGNTLRQGYMNYDEKSRMHAITWLNGFNSTNTFLLLRCPGDQSIVNRYSNDKGKISMWKEIKKIEATPSYAAQSLQYVHLCYVCTFATLSVCVSYTLRFLRVKILDGFGLDFMSNTWAYIVNLILSSTCRPTLKSWTIIGKP</sequence>
<evidence type="ECO:0000313" key="2">
    <source>
        <dbReference type="Proteomes" id="UP000693946"/>
    </source>
</evidence>
<accession>A0AAV6S8E5</accession>
<reference evidence="1 2" key="1">
    <citation type="journal article" date="2021" name="Sci. Rep.">
        <title>Chromosome anchoring in Senegalese sole (Solea senegalensis) reveals sex-associated markers and genome rearrangements in flatfish.</title>
        <authorList>
            <person name="Guerrero-Cozar I."/>
            <person name="Gomez-Garrido J."/>
            <person name="Berbel C."/>
            <person name="Martinez-Blanch J.F."/>
            <person name="Alioto T."/>
            <person name="Claros M.G."/>
            <person name="Gagnaire P.A."/>
            <person name="Manchado M."/>
        </authorList>
    </citation>
    <scope>NUCLEOTIDE SEQUENCE [LARGE SCALE GENOMIC DNA]</scope>
    <source>
        <strain evidence="1">Sse05_10M</strain>
    </source>
</reference>
<evidence type="ECO:0000313" key="1">
    <source>
        <dbReference type="EMBL" id="KAG7514135.1"/>
    </source>
</evidence>
<name>A0AAV6S8E5_SOLSE</name>
<dbReference type="EMBL" id="JAGKHQ010000006">
    <property type="protein sequence ID" value="KAG7514135.1"/>
    <property type="molecule type" value="Genomic_DNA"/>
</dbReference>
<gene>
    <name evidence="1" type="ORF">JOB18_026177</name>
</gene>
<comment type="caution">
    <text evidence="1">The sequence shown here is derived from an EMBL/GenBank/DDBJ whole genome shotgun (WGS) entry which is preliminary data.</text>
</comment>
<organism evidence="1 2">
    <name type="scientific">Solea senegalensis</name>
    <name type="common">Senegalese sole</name>
    <dbReference type="NCBI Taxonomy" id="28829"/>
    <lineage>
        <taxon>Eukaryota</taxon>
        <taxon>Metazoa</taxon>
        <taxon>Chordata</taxon>
        <taxon>Craniata</taxon>
        <taxon>Vertebrata</taxon>
        <taxon>Euteleostomi</taxon>
        <taxon>Actinopterygii</taxon>
        <taxon>Neopterygii</taxon>
        <taxon>Teleostei</taxon>
        <taxon>Neoteleostei</taxon>
        <taxon>Acanthomorphata</taxon>
        <taxon>Carangaria</taxon>
        <taxon>Pleuronectiformes</taxon>
        <taxon>Pleuronectoidei</taxon>
        <taxon>Soleidae</taxon>
        <taxon>Solea</taxon>
    </lineage>
</organism>
<proteinExistence type="predicted"/>
<dbReference type="AlphaFoldDB" id="A0AAV6S8E5"/>